<evidence type="ECO:0000256" key="1">
    <source>
        <dbReference type="SAM" id="SignalP"/>
    </source>
</evidence>
<reference evidence="2 3" key="1">
    <citation type="journal article" date="2021" name="Arch. Microbiol.">
        <title>Thalassobius aquimarinus sp. nov., isolated from the Sea of Japan seashore.</title>
        <authorList>
            <person name="Kurilenko V.V."/>
            <person name="Romanenko L.A."/>
            <person name="Chernysheva N.Y."/>
            <person name="Velansky P.V."/>
            <person name="Tekutyeva L.A."/>
            <person name="Isaeva M.P."/>
            <person name="Mikhailov V.V."/>
        </authorList>
    </citation>
    <scope>NUCLEOTIDE SEQUENCE [LARGE SCALE GENOMIC DNA]</scope>
    <source>
        <strain evidence="2 3">KMM 8518</strain>
    </source>
</reference>
<evidence type="ECO:0000313" key="2">
    <source>
        <dbReference type="EMBL" id="MBR9651486.1"/>
    </source>
</evidence>
<feature type="signal peptide" evidence="1">
    <location>
        <begin position="1"/>
        <end position="26"/>
    </location>
</feature>
<accession>A0ABS5HR85</accession>
<name>A0ABS5HR85_9RHOB</name>
<organism evidence="2 3">
    <name type="scientific">Thalassovita aquimarina</name>
    <dbReference type="NCBI Taxonomy" id="2785917"/>
    <lineage>
        <taxon>Bacteria</taxon>
        <taxon>Pseudomonadati</taxon>
        <taxon>Pseudomonadota</taxon>
        <taxon>Alphaproteobacteria</taxon>
        <taxon>Rhodobacterales</taxon>
        <taxon>Roseobacteraceae</taxon>
        <taxon>Thalassovita</taxon>
    </lineage>
</organism>
<evidence type="ECO:0000313" key="3">
    <source>
        <dbReference type="Proteomes" id="UP001195941"/>
    </source>
</evidence>
<gene>
    <name evidence="2" type="ORF">IT775_10165</name>
</gene>
<dbReference type="Proteomes" id="UP001195941">
    <property type="component" value="Unassembled WGS sequence"/>
</dbReference>
<keyword evidence="3" id="KW-1185">Reference proteome</keyword>
<comment type="caution">
    <text evidence="2">The sequence shown here is derived from an EMBL/GenBank/DDBJ whole genome shotgun (WGS) entry which is preliminary data.</text>
</comment>
<dbReference type="EMBL" id="JADMKU010000007">
    <property type="protein sequence ID" value="MBR9651486.1"/>
    <property type="molecule type" value="Genomic_DNA"/>
</dbReference>
<protein>
    <submittedName>
        <fullName evidence="2">Uncharacterized protein</fullName>
    </submittedName>
</protein>
<proteinExistence type="predicted"/>
<keyword evidence="1" id="KW-0732">Signal</keyword>
<sequence length="321" mass="33667">MKYFKLNALKFMTSSAIVAMAGAASADQVFNDDVIITGSLCVGFDCVNGESFGFDTIRLKENNLRIKFQDTSNSASFPSRDWQITVNDSSNGGANKFSIDDIDGGRTPFTIEAGAPTNSLYVDDGGRMGLGTSTPGTDIDVKTGNTPTLRLQQDGSSGFTAQTWDVAGNETNFFVRDVTNGSKLPLRIKPSAPSNAIYVDSDGDVGLGTTSPGTAVALDITRAGDAIIELSNTSSGVDWQLKNQGDNFRITTPPGGTDEVELEVNTDGDLILSGFLSIRDGVAAPAASANPAQAQIYVDSADGDLKVKFSDGTVRVLASDS</sequence>
<feature type="chain" id="PRO_5045049459" evidence="1">
    <location>
        <begin position="27"/>
        <end position="321"/>
    </location>
</feature>